<dbReference type="EMBL" id="KV784369">
    <property type="protein sequence ID" value="OEU11186.1"/>
    <property type="molecule type" value="Genomic_DNA"/>
</dbReference>
<dbReference type="PROSITE" id="PS00108">
    <property type="entry name" value="PROTEIN_KINASE_ST"/>
    <property type="match status" value="1"/>
</dbReference>
<dbReference type="Proteomes" id="UP000095751">
    <property type="component" value="Unassembled WGS sequence"/>
</dbReference>
<name>A0A1E7EZB7_9STRA</name>
<dbReference type="Pfam" id="PF00069">
    <property type="entry name" value="Pkinase"/>
    <property type="match status" value="1"/>
</dbReference>
<dbReference type="InParanoid" id="A0A1E7EZB7"/>
<keyword evidence="2" id="KW-0808">Transferase</keyword>
<dbReference type="PROSITE" id="PS00107">
    <property type="entry name" value="PROTEIN_KINASE_ATP"/>
    <property type="match status" value="1"/>
</dbReference>
<proteinExistence type="inferred from homology"/>
<dbReference type="InterPro" id="IPR000719">
    <property type="entry name" value="Prot_kinase_dom"/>
</dbReference>
<dbReference type="Gene3D" id="1.10.510.10">
    <property type="entry name" value="Transferase(Phosphotransferase) domain 1"/>
    <property type="match status" value="1"/>
</dbReference>
<feature type="compositionally biased region" description="Low complexity" evidence="8">
    <location>
        <begin position="1"/>
        <end position="10"/>
    </location>
</feature>
<dbReference type="InterPro" id="IPR011009">
    <property type="entry name" value="Kinase-like_dom_sf"/>
</dbReference>
<keyword evidence="1 7" id="KW-0723">Serine/threonine-protein kinase</keyword>
<dbReference type="InterPro" id="IPR008271">
    <property type="entry name" value="Ser/Thr_kinase_AS"/>
</dbReference>
<dbReference type="AlphaFoldDB" id="A0A1E7EZB7"/>
<keyword evidence="3 6" id="KW-0547">Nucleotide-binding</keyword>
<gene>
    <name evidence="10" type="ORF">FRACYDRAFT_193050</name>
</gene>
<sequence length="462" mass="51224">MFGSPSPSSSTGEEDQERNNRKKKKKVSKALINASNYSGSNNNRRQDGFDDSEGYYKASIGEIMDLEVIGYSNNNIDNSSDNDNNNTLRLRVLGVIGKGVFSSVLKCSTTHQTTTTNTLAVKCIRSNETMTKAAINEMKFLIRLTRDKKCSGIVPLLLPKSNSNSNSNSNALPPSIDFRGHTLLIFPYLPYNLRDVLQKFGKGIGLSLSAVSNYYQQLLSAALHLQKHCIIHCDIKPDNILVSHDFKQLLIADFGSAIEATTTTMSTKGDDDDTTTGGVSINEIITPYLVSRFYRSPEIILGLSNQITYGIDLWSLAVTAGELFLGKVLFNGSNNNDMLYVIMTNLGPFSSRIIRSHLLQSKKHPELIPAHFSQVQSNYVFRKETVDTVLDQAVHKEISLGSNFNKPSLQSRLLKARSPKDKRIHVMKFADLLSKCLVLDPSKRISVKSALKHDFFTTPSSS</sequence>
<keyword evidence="5 6" id="KW-0067">ATP-binding</keyword>
<evidence type="ECO:0000313" key="11">
    <source>
        <dbReference type="Proteomes" id="UP000095751"/>
    </source>
</evidence>
<evidence type="ECO:0000259" key="9">
    <source>
        <dbReference type="PROSITE" id="PS50011"/>
    </source>
</evidence>
<dbReference type="GO" id="GO:0004674">
    <property type="term" value="F:protein serine/threonine kinase activity"/>
    <property type="evidence" value="ECO:0007669"/>
    <property type="project" value="UniProtKB-KW"/>
</dbReference>
<dbReference type="KEGG" id="fcy:FRACYDRAFT_193050"/>
<dbReference type="Gene3D" id="3.30.200.20">
    <property type="entry name" value="Phosphorylase Kinase, domain 1"/>
    <property type="match status" value="1"/>
</dbReference>
<evidence type="ECO:0000256" key="4">
    <source>
        <dbReference type="ARBA" id="ARBA00022777"/>
    </source>
</evidence>
<dbReference type="PROSITE" id="PS50011">
    <property type="entry name" value="PROTEIN_KINASE_DOM"/>
    <property type="match status" value="1"/>
</dbReference>
<dbReference type="PANTHER" id="PTHR24058:SF103">
    <property type="entry name" value="SERINE_THREONINE-PROTEIN KINASE PRP4 HOMOLOG"/>
    <property type="match status" value="1"/>
</dbReference>
<dbReference type="SUPFAM" id="SSF56112">
    <property type="entry name" value="Protein kinase-like (PK-like)"/>
    <property type="match status" value="1"/>
</dbReference>
<dbReference type="OrthoDB" id="3967at2759"/>
<dbReference type="SMART" id="SM00220">
    <property type="entry name" value="S_TKc"/>
    <property type="match status" value="1"/>
</dbReference>
<evidence type="ECO:0000256" key="7">
    <source>
        <dbReference type="RuleBase" id="RU000304"/>
    </source>
</evidence>
<accession>A0A1E7EZB7</accession>
<evidence type="ECO:0000256" key="6">
    <source>
        <dbReference type="PROSITE-ProRule" id="PRU10141"/>
    </source>
</evidence>
<dbReference type="PANTHER" id="PTHR24058">
    <property type="entry name" value="DUAL SPECIFICITY PROTEIN KINASE"/>
    <property type="match status" value="1"/>
</dbReference>
<evidence type="ECO:0000256" key="5">
    <source>
        <dbReference type="ARBA" id="ARBA00022840"/>
    </source>
</evidence>
<dbReference type="InterPro" id="IPR050494">
    <property type="entry name" value="Ser_Thr_dual-spec_kinase"/>
</dbReference>
<feature type="compositionally biased region" description="Polar residues" evidence="8">
    <location>
        <begin position="33"/>
        <end position="43"/>
    </location>
</feature>
<protein>
    <submittedName>
        <fullName evidence="10">Kinase-like protein</fullName>
    </submittedName>
</protein>
<reference evidence="10 11" key="1">
    <citation type="submission" date="2016-09" db="EMBL/GenBank/DDBJ databases">
        <title>Extensive genetic diversity and differential bi-allelic expression allows diatom success in the polar Southern Ocean.</title>
        <authorList>
            <consortium name="DOE Joint Genome Institute"/>
            <person name="Mock T."/>
            <person name="Otillar R.P."/>
            <person name="Strauss J."/>
            <person name="Dupont C."/>
            <person name="Frickenhaus S."/>
            <person name="Maumus F."/>
            <person name="Mcmullan M."/>
            <person name="Sanges R."/>
            <person name="Schmutz J."/>
            <person name="Toseland A."/>
            <person name="Valas R."/>
            <person name="Veluchamy A."/>
            <person name="Ward B.J."/>
            <person name="Allen A."/>
            <person name="Barry K."/>
            <person name="Falciatore A."/>
            <person name="Ferrante M."/>
            <person name="Fortunato A.E."/>
            <person name="Gloeckner G."/>
            <person name="Gruber A."/>
            <person name="Hipkin R."/>
            <person name="Janech M."/>
            <person name="Kroth P."/>
            <person name="Leese F."/>
            <person name="Lindquist E."/>
            <person name="Lyon B.R."/>
            <person name="Martin J."/>
            <person name="Mayer C."/>
            <person name="Parker M."/>
            <person name="Quesneville H."/>
            <person name="Raymond J."/>
            <person name="Uhlig C."/>
            <person name="Valentin K.U."/>
            <person name="Worden A.Z."/>
            <person name="Armbrust E.V."/>
            <person name="Bowler C."/>
            <person name="Green B."/>
            <person name="Moulton V."/>
            <person name="Van Oosterhout C."/>
            <person name="Grigoriev I."/>
        </authorList>
    </citation>
    <scope>NUCLEOTIDE SEQUENCE [LARGE SCALE GENOMIC DNA]</scope>
    <source>
        <strain evidence="10 11">CCMP1102</strain>
    </source>
</reference>
<dbReference type="GO" id="GO:0005524">
    <property type="term" value="F:ATP binding"/>
    <property type="evidence" value="ECO:0007669"/>
    <property type="project" value="UniProtKB-UniRule"/>
</dbReference>
<comment type="similarity">
    <text evidence="7">Belongs to the protein kinase superfamily.</text>
</comment>
<keyword evidence="11" id="KW-1185">Reference proteome</keyword>
<feature type="region of interest" description="Disordered" evidence="8">
    <location>
        <begin position="1"/>
        <end position="50"/>
    </location>
</feature>
<evidence type="ECO:0000256" key="2">
    <source>
        <dbReference type="ARBA" id="ARBA00022679"/>
    </source>
</evidence>
<evidence type="ECO:0000256" key="3">
    <source>
        <dbReference type="ARBA" id="ARBA00022741"/>
    </source>
</evidence>
<feature type="binding site" evidence="6">
    <location>
        <position position="122"/>
    </location>
    <ligand>
        <name>ATP</name>
        <dbReference type="ChEBI" id="CHEBI:30616"/>
    </ligand>
</feature>
<evidence type="ECO:0000313" key="10">
    <source>
        <dbReference type="EMBL" id="OEU11186.1"/>
    </source>
</evidence>
<evidence type="ECO:0000256" key="8">
    <source>
        <dbReference type="SAM" id="MobiDB-lite"/>
    </source>
</evidence>
<evidence type="ECO:0000256" key="1">
    <source>
        <dbReference type="ARBA" id="ARBA00022527"/>
    </source>
</evidence>
<keyword evidence="4 10" id="KW-0418">Kinase</keyword>
<dbReference type="InterPro" id="IPR017441">
    <property type="entry name" value="Protein_kinase_ATP_BS"/>
</dbReference>
<organism evidence="10 11">
    <name type="scientific">Fragilariopsis cylindrus CCMP1102</name>
    <dbReference type="NCBI Taxonomy" id="635003"/>
    <lineage>
        <taxon>Eukaryota</taxon>
        <taxon>Sar</taxon>
        <taxon>Stramenopiles</taxon>
        <taxon>Ochrophyta</taxon>
        <taxon>Bacillariophyta</taxon>
        <taxon>Bacillariophyceae</taxon>
        <taxon>Bacillariophycidae</taxon>
        <taxon>Bacillariales</taxon>
        <taxon>Bacillariaceae</taxon>
        <taxon>Fragilariopsis</taxon>
    </lineage>
</organism>
<dbReference type="FunCoup" id="A0A1E7EZB7">
    <property type="interactions" value="37"/>
</dbReference>
<feature type="domain" description="Protein kinase" evidence="9">
    <location>
        <begin position="90"/>
        <end position="456"/>
    </location>
</feature>